<comment type="similarity">
    <text evidence="1">Belongs to the CvfB family.</text>
</comment>
<dbReference type="InterPro" id="IPR036388">
    <property type="entry name" value="WH-like_DNA-bd_sf"/>
</dbReference>
<dbReference type="InterPro" id="IPR012340">
    <property type="entry name" value="NA-bd_OB-fold"/>
</dbReference>
<dbReference type="InterPro" id="IPR039566">
    <property type="entry name" value="CvfB_S1_st"/>
</dbReference>
<keyword evidence="5" id="KW-1185">Reference proteome</keyword>
<evidence type="ECO:0000259" key="3">
    <source>
        <dbReference type="Pfam" id="PF17783"/>
    </source>
</evidence>
<dbReference type="PANTHER" id="PTHR37296:SF1">
    <property type="entry name" value="CONSERVED VIRULENCE FACTOR B"/>
    <property type="match status" value="1"/>
</dbReference>
<dbReference type="EMBL" id="SWMU01000004">
    <property type="protein sequence ID" value="TKS55610.1"/>
    <property type="molecule type" value="Genomic_DNA"/>
</dbReference>
<reference evidence="4 5" key="1">
    <citation type="submission" date="2019-04" db="EMBL/GenBank/DDBJ databases">
        <title>Psychroflexus halotolerans sp. nov., isolated from a marine solar saltern.</title>
        <authorList>
            <person name="Feng X."/>
        </authorList>
    </citation>
    <scope>NUCLEOTIDE SEQUENCE [LARGE SCALE GENOMIC DNA]</scope>
    <source>
        <strain evidence="4 5">WDS2C27</strain>
    </source>
</reference>
<sequence>MLTIGEYHTLIIDRDTEPGLFLRNKNGDEVLLPNKYKPESFEIGEELQVFVYLDHDERPVATTLTPKVKLDEFAMLKCVDVSHHGAFLDWGLEKHLFVPFAEQAYKMEVGETYLIFCFLDEESQRLVASSKVNHFVDNSILTVKEFDEVDLIVTNKTDLGYNMIINDIHLGLLYFDEVFVDYKTGDQLKGYIKKIRSDHKIDLTLSKFGYKSIEPNAQKIYEILKDNEGFLAYHDKSDPKAIYNRFNISKKAFKKAIGSLYKDKQIEILKGEGIRLKDQ</sequence>
<name>A0A4U5TNN4_9FLAO</name>
<feature type="domain" description="Conserved virulence factor B-like winged helix" evidence="3">
    <location>
        <begin position="218"/>
        <end position="276"/>
    </location>
</feature>
<feature type="domain" description="Conserved virulence factor B first S1" evidence="2">
    <location>
        <begin position="4"/>
        <end position="63"/>
    </location>
</feature>
<evidence type="ECO:0000256" key="1">
    <source>
        <dbReference type="PIRNR" id="PIRNR012524"/>
    </source>
</evidence>
<accession>A0A4U5TNN4</accession>
<dbReference type="Pfam" id="PF17783">
    <property type="entry name" value="WHD_CvfB"/>
    <property type="match status" value="1"/>
</dbReference>
<dbReference type="InterPro" id="IPR040764">
    <property type="entry name" value="CvfB_WH"/>
</dbReference>
<dbReference type="InterPro" id="IPR014464">
    <property type="entry name" value="CvfB_fam"/>
</dbReference>
<proteinExistence type="inferred from homology"/>
<dbReference type="OrthoDB" id="9801597at2"/>
<dbReference type="RefSeq" id="WP_138932440.1">
    <property type="nucleotide sequence ID" value="NZ_SWMU01000004.1"/>
</dbReference>
<comment type="caution">
    <text evidence="4">The sequence shown here is derived from an EMBL/GenBank/DDBJ whole genome shotgun (WGS) entry which is preliminary data.</text>
</comment>
<evidence type="ECO:0000313" key="4">
    <source>
        <dbReference type="EMBL" id="TKS55610.1"/>
    </source>
</evidence>
<protein>
    <submittedName>
        <fullName evidence="4">GntR family transcriptional regulator</fullName>
    </submittedName>
</protein>
<evidence type="ECO:0000313" key="5">
    <source>
        <dbReference type="Proteomes" id="UP000306552"/>
    </source>
</evidence>
<evidence type="ECO:0000259" key="2">
    <source>
        <dbReference type="Pfam" id="PF13509"/>
    </source>
</evidence>
<dbReference type="Pfam" id="PF13509">
    <property type="entry name" value="S1_2"/>
    <property type="match status" value="1"/>
</dbReference>
<dbReference type="AlphaFoldDB" id="A0A4U5TNN4"/>
<organism evidence="4 5">
    <name type="scientific">Mesohalobacter halotolerans</name>
    <dbReference type="NCBI Taxonomy" id="1883405"/>
    <lineage>
        <taxon>Bacteria</taxon>
        <taxon>Pseudomonadati</taxon>
        <taxon>Bacteroidota</taxon>
        <taxon>Flavobacteriia</taxon>
        <taxon>Flavobacteriales</taxon>
        <taxon>Flavobacteriaceae</taxon>
        <taxon>Mesohalobacter</taxon>
    </lineage>
</organism>
<dbReference type="Gene3D" id="1.10.10.10">
    <property type="entry name" value="Winged helix-like DNA-binding domain superfamily/Winged helix DNA-binding domain"/>
    <property type="match status" value="1"/>
</dbReference>
<dbReference type="PANTHER" id="PTHR37296">
    <property type="entry name" value="CONSERVED VIRULENCE FACTOR B"/>
    <property type="match status" value="1"/>
</dbReference>
<gene>
    <name evidence="4" type="ORF">FCN74_09875</name>
</gene>
<dbReference type="Proteomes" id="UP000306552">
    <property type="component" value="Unassembled WGS sequence"/>
</dbReference>
<dbReference type="PIRSF" id="PIRSF012524">
    <property type="entry name" value="YitL_S1"/>
    <property type="match status" value="1"/>
</dbReference>
<dbReference type="Gene3D" id="2.40.50.140">
    <property type="entry name" value="Nucleic acid-binding proteins"/>
    <property type="match status" value="1"/>
</dbReference>